<dbReference type="AlphaFoldDB" id="A0A9D1N106"/>
<evidence type="ECO:0000256" key="5">
    <source>
        <dbReference type="ARBA" id="ARBA00022840"/>
    </source>
</evidence>
<evidence type="ECO:0000313" key="9">
    <source>
        <dbReference type="EMBL" id="HIU92797.1"/>
    </source>
</evidence>
<dbReference type="InterPro" id="IPR038726">
    <property type="entry name" value="PDDEXK_AddAB-type"/>
</dbReference>
<dbReference type="GO" id="GO:0006281">
    <property type="term" value="P:DNA repair"/>
    <property type="evidence" value="ECO:0007669"/>
    <property type="project" value="UniProtKB-KW"/>
</dbReference>
<comment type="caution">
    <text evidence="9">The sequence shown here is derived from an EMBL/GenBank/DDBJ whole genome shotgun (WGS) entry which is preliminary data.</text>
</comment>
<evidence type="ECO:0000259" key="8">
    <source>
        <dbReference type="Pfam" id="PF12705"/>
    </source>
</evidence>
<dbReference type="GO" id="GO:0005524">
    <property type="term" value="F:ATP binding"/>
    <property type="evidence" value="ECO:0007669"/>
    <property type="project" value="UniProtKB-KW"/>
</dbReference>
<dbReference type="Proteomes" id="UP000886748">
    <property type="component" value="Unassembled WGS sequence"/>
</dbReference>
<sequence>MQTNNQTTYTLGKLQMYDECPQKYKLCYIDKVHIVEPISKTQTGTAIHNLINYYLKGMDVSKMVEALNSNEKKLWHNFKNSNISNYKFVDSEYAFNLKIDEYWLSGRIDALFEYDGDYIIIDWKTGEKFTPDNVKFQTSFYLLCMYEILKLKGLLKKPEELSLHYVDLASDNAIRIGFDEDLYWNYKTQILNIIRKINENKNFFCNKTDNCKKCKYYRACPYY</sequence>
<reference evidence="9" key="1">
    <citation type="submission" date="2020-10" db="EMBL/GenBank/DDBJ databases">
        <authorList>
            <person name="Gilroy R."/>
        </authorList>
    </citation>
    <scope>NUCLEOTIDE SEQUENCE</scope>
    <source>
        <strain evidence="9">CHK154-7741</strain>
    </source>
</reference>
<evidence type="ECO:0000256" key="7">
    <source>
        <dbReference type="ARBA" id="ARBA00023204"/>
    </source>
</evidence>
<evidence type="ECO:0000313" key="10">
    <source>
        <dbReference type="Proteomes" id="UP000886748"/>
    </source>
</evidence>
<dbReference type="GO" id="GO:0004386">
    <property type="term" value="F:helicase activity"/>
    <property type="evidence" value="ECO:0007669"/>
    <property type="project" value="UniProtKB-KW"/>
</dbReference>
<organism evidence="9 10">
    <name type="scientific">Candidatus Limenecus avicola</name>
    <dbReference type="NCBI Taxonomy" id="2840847"/>
    <lineage>
        <taxon>Bacteria</taxon>
        <taxon>Bacillati</taxon>
        <taxon>Bacillota</taxon>
        <taxon>Clostridia</taxon>
        <taxon>Eubacteriales</taxon>
        <taxon>Clostridiaceae</taxon>
        <taxon>Clostridiaceae incertae sedis</taxon>
        <taxon>Candidatus Limenecus</taxon>
    </lineage>
</organism>
<dbReference type="SUPFAM" id="SSF52980">
    <property type="entry name" value="Restriction endonuclease-like"/>
    <property type="match status" value="1"/>
</dbReference>
<evidence type="ECO:0000256" key="6">
    <source>
        <dbReference type="ARBA" id="ARBA00023125"/>
    </source>
</evidence>
<dbReference type="InterPro" id="IPR011604">
    <property type="entry name" value="PDDEXK-like_dom_sf"/>
</dbReference>
<keyword evidence="6" id="KW-0238">DNA-binding</keyword>
<dbReference type="GO" id="GO:0003677">
    <property type="term" value="F:DNA binding"/>
    <property type="evidence" value="ECO:0007669"/>
    <property type="project" value="UniProtKB-KW"/>
</dbReference>
<proteinExistence type="predicted"/>
<feature type="domain" description="PD-(D/E)XK endonuclease-like" evidence="8">
    <location>
        <begin position="12"/>
        <end position="221"/>
    </location>
</feature>
<dbReference type="Pfam" id="PF12705">
    <property type="entry name" value="PDDEXK_1"/>
    <property type="match status" value="1"/>
</dbReference>
<keyword evidence="4" id="KW-0347">Helicase</keyword>
<evidence type="ECO:0000256" key="3">
    <source>
        <dbReference type="ARBA" id="ARBA00022801"/>
    </source>
</evidence>
<name>A0A9D1N106_9CLOT</name>
<dbReference type="GO" id="GO:0016787">
    <property type="term" value="F:hydrolase activity"/>
    <property type="evidence" value="ECO:0007669"/>
    <property type="project" value="UniProtKB-KW"/>
</dbReference>
<keyword evidence="2" id="KW-0227">DNA damage</keyword>
<protein>
    <submittedName>
        <fullName evidence="9">PD-(D/E)XK nuclease family protein</fullName>
    </submittedName>
</protein>
<keyword evidence="5" id="KW-0067">ATP-binding</keyword>
<keyword evidence="1" id="KW-0547">Nucleotide-binding</keyword>
<evidence type="ECO:0000256" key="4">
    <source>
        <dbReference type="ARBA" id="ARBA00022806"/>
    </source>
</evidence>
<evidence type="ECO:0000256" key="2">
    <source>
        <dbReference type="ARBA" id="ARBA00022763"/>
    </source>
</evidence>
<reference evidence="9" key="2">
    <citation type="journal article" date="2021" name="PeerJ">
        <title>Extensive microbial diversity within the chicken gut microbiome revealed by metagenomics and culture.</title>
        <authorList>
            <person name="Gilroy R."/>
            <person name="Ravi A."/>
            <person name="Getino M."/>
            <person name="Pursley I."/>
            <person name="Horton D.L."/>
            <person name="Alikhan N.F."/>
            <person name="Baker D."/>
            <person name="Gharbi K."/>
            <person name="Hall N."/>
            <person name="Watson M."/>
            <person name="Adriaenssens E.M."/>
            <person name="Foster-Nyarko E."/>
            <person name="Jarju S."/>
            <person name="Secka A."/>
            <person name="Antonio M."/>
            <person name="Oren A."/>
            <person name="Chaudhuri R.R."/>
            <person name="La Ragione R."/>
            <person name="Hildebrand F."/>
            <person name="Pallen M.J."/>
        </authorList>
    </citation>
    <scope>NUCLEOTIDE SEQUENCE</scope>
    <source>
        <strain evidence="9">CHK154-7741</strain>
    </source>
</reference>
<evidence type="ECO:0000256" key="1">
    <source>
        <dbReference type="ARBA" id="ARBA00022741"/>
    </source>
</evidence>
<accession>A0A9D1N106</accession>
<dbReference type="Gene3D" id="3.90.320.10">
    <property type="match status" value="1"/>
</dbReference>
<dbReference type="InterPro" id="IPR011335">
    <property type="entry name" value="Restrct_endonuc-II-like"/>
</dbReference>
<keyword evidence="3" id="KW-0378">Hydrolase</keyword>
<gene>
    <name evidence="9" type="ORF">IAD26_06665</name>
</gene>
<keyword evidence="7" id="KW-0234">DNA repair</keyword>
<dbReference type="EMBL" id="DVOD01000050">
    <property type="protein sequence ID" value="HIU92797.1"/>
    <property type="molecule type" value="Genomic_DNA"/>
</dbReference>